<evidence type="ECO:0000313" key="3">
    <source>
        <dbReference type="Proteomes" id="UP000799539"/>
    </source>
</evidence>
<gene>
    <name evidence="2" type="ORF">CERZMDRAFT_89133</name>
</gene>
<organism evidence="2 3">
    <name type="scientific">Cercospora zeae-maydis SCOH1-5</name>
    <dbReference type="NCBI Taxonomy" id="717836"/>
    <lineage>
        <taxon>Eukaryota</taxon>
        <taxon>Fungi</taxon>
        <taxon>Dikarya</taxon>
        <taxon>Ascomycota</taxon>
        <taxon>Pezizomycotina</taxon>
        <taxon>Dothideomycetes</taxon>
        <taxon>Dothideomycetidae</taxon>
        <taxon>Mycosphaerellales</taxon>
        <taxon>Mycosphaerellaceae</taxon>
        <taxon>Cercospora</taxon>
    </lineage>
</organism>
<name>A0A6A6F0C3_9PEZI</name>
<dbReference type="Proteomes" id="UP000799539">
    <property type="component" value="Unassembled WGS sequence"/>
</dbReference>
<evidence type="ECO:0008006" key="4">
    <source>
        <dbReference type="Google" id="ProtNLM"/>
    </source>
</evidence>
<keyword evidence="3" id="KW-1185">Reference proteome</keyword>
<dbReference type="OrthoDB" id="4426724at2759"/>
<keyword evidence="1" id="KW-0732">Signal</keyword>
<sequence length="179" mass="19700">MRLSLLILPLTTTLLPLASAAITWTLVNRNATPTPDETDAYARITDAITTALARWAPHHPRITKALRVSYAPGVPTAEANYNGDVRFGSNRAYMNERTALHEISHTLGIGQTAAFFDRCDRSDWPAATRFLQSVDGADARLNCGGGHVWPYGLNYDSEFSETNAERHVQLIVAMLEDGM</sequence>
<reference evidence="2" key="1">
    <citation type="journal article" date="2020" name="Stud. Mycol.">
        <title>101 Dothideomycetes genomes: a test case for predicting lifestyles and emergence of pathogens.</title>
        <authorList>
            <person name="Haridas S."/>
            <person name="Albert R."/>
            <person name="Binder M."/>
            <person name="Bloem J."/>
            <person name="Labutti K."/>
            <person name="Salamov A."/>
            <person name="Andreopoulos B."/>
            <person name="Baker S."/>
            <person name="Barry K."/>
            <person name="Bills G."/>
            <person name="Bluhm B."/>
            <person name="Cannon C."/>
            <person name="Castanera R."/>
            <person name="Culley D."/>
            <person name="Daum C."/>
            <person name="Ezra D."/>
            <person name="Gonzalez J."/>
            <person name="Henrissat B."/>
            <person name="Kuo A."/>
            <person name="Liang C."/>
            <person name="Lipzen A."/>
            <person name="Lutzoni F."/>
            <person name="Magnuson J."/>
            <person name="Mondo S."/>
            <person name="Nolan M."/>
            <person name="Ohm R."/>
            <person name="Pangilinan J."/>
            <person name="Park H.-J."/>
            <person name="Ramirez L."/>
            <person name="Alfaro M."/>
            <person name="Sun H."/>
            <person name="Tritt A."/>
            <person name="Yoshinaga Y."/>
            <person name="Zwiers L.-H."/>
            <person name="Turgeon B."/>
            <person name="Goodwin S."/>
            <person name="Spatafora J."/>
            <person name="Crous P."/>
            <person name="Grigoriev I."/>
        </authorList>
    </citation>
    <scope>NUCLEOTIDE SEQUENCE</scope>
    <source>
        <strain evidence="2">SCOH1-5</strain>
    </source>
</reference>
<protein>
    <recommendedName>
        <fullName evidence="4">Ricin B lectin</fullName>
    </recommendedName>
</protein>
<feature type="chain" id="PRO_5025602703" description="Ricin B lectin" evidence="1">
    <location>
        <begin position="21"/>
        <end position="179"/>
    </location>
</feature>
<dbReference type="SUPFAM" id="SSF55486">
    <property type="entry name" value="Metalloproteases ('zincins'), catalytic domain"/>
    <property type="match status" value="1"/>
</dbReference>
<evidence type="ECO:0000313" key="2">
    <source>
        <dbReference type="EMBL" id="KAF2206639.1"/>
    </source>
</evidence>
<feature type="signal peptide" evidence="1">
    <location>
        <begin position="1"/>
        <end position="20"/>
    </location>
</feature>
<evidence type="ECO:0000256" key="1">
    <source>
        <dbReference type="SAM" id="SignalP"/>
    </source>
</evidence>
<accession>A0A6A6F0C3</accession>
<dbReference type="AlphaFoldDB" id="A0A6A6F0C3"/>
<proteinExistence type="predicted"/>
<dbReference type="EMBL" id="ML992716">
    <property type="protein sequence ID" value="KAF2206639.1"/>
    <property type="molecule type" value="Genomic_DNA"/>
</dbReference>